<name>A0ABY3YMG5_9FLAO</name>
<keyword evidence="2" id="KW-1185">Reference proteome</keyword>
<dbReference type="RefSeq" id="WP_242936765.1">
    <property type="nucleotide sequence ID" value="NZ_CP094326.1"/>
</dbReference>
<protein>
    <submittedName>
        <fullName evidence="1">Uncharacterized protein</fullName>
    </submittedName>
</protein>
<dbReference type="Proteomes" id="UP000829476">
    <property type="component" value="Chromosome"/>
</dbReference>
<sequence length="165" mass="20020">MNYNKENIEEILNNSIDELFEKDSQIIFESYNLHERSIAHRLAIYIENHFRKTDYVVDVEYNRMRNKYGEDIIGNLIGKNLDFEKYGKKLSNVYPDIIVHKRDTDNNLLEIELKMQWKNSKRDFDYIKINEYIEQLSYKFGVYIELSENREECVIEFGPFKLSYF</sequence>
<evidence type="ECO:0000313" key="1">
    <source>
        <dbReference type="EMBL" id="UNY98358.1"/>
    </source>
</evidence>
<gene>
    <name evidence="1" type="ORF">MQE36_14880</name>
</gene>
<proteinExistence type="predicted"/>
<dbReference type="EMBL" id="CP094326">
    <property type="protein sequence ID" value="UNY98358.1"/>
    <property type="molecule type" value="Genomic_DNA"/>
</dbReference>
<accession>A0ABY3YMG5</accession>
<organism evidence="1 2">
    <name type="scientific">Zhouia spongiae</name>
    <dbReference type="NCBI Taxonomy" id="2202721"/>
    <lineage>
        <taxon>Bacteria</taxon>
        <taxon>Pseudomonadati</taxon>
        <taxon>Bacteroidota</taxon>
        <taxon>Flavobacteriia</taxon>
        <taxon>Flavobacteriales</taxon>
        <taxon>Flavobacteriaceae</taxon>
        <taxon>Zhouia</taxon>
    </lineage>
</organism>
<evidence type="ECO:0000313" key="2">
    <source>
        <dbReference type="Proteomes" id="UP000829476"/>
    </source>
</evidence>
<reference evidence="1 2" key="1">
    <citation type="journal article" date="2018" name="Int. J. Syst. Evol. Microbiol.">
        <title>Zhouia spongiae sp. nov., isolated from a marine sponge.</title>
        <authorList>
            <person name="Zhuang L."/>
            <person name="Lin B."/>
            <person name="Qin F."/>
            <person name="Luo L."/>
        </authorList>
    </citation>
    <scope>NUCLEOTIDE SEQUENCE [LARGE SCALE GENOMIC DNA]</scope>
    <source>
        <strain evidence="1 2">HN-Y44</strain>
    </source>
</reference>